<dbReference type="SUPFAM" id="SSF52374">
    <property type="entry name" value="Nucleotidylyl transferase"/>
    <property type="match status" value="1"/>
</dbReference>
<keyword evidence="2" id="KW-0436">Ligase</keyword>
<evidence type="ECO:0000313" key="9">
    <source>
        <dbReference type="Proteomes" id="UP001162164"/>
    </source>
</evidence>
<evidence type="ECO:0000256" key="1">
    <source>
        <dbReference type="ARBA" id="ARBA00005594"/>
    </source>
</evidence>
<dbReference type="PANTHER" id="PTHR42780:SF1">
    <property type="entry name" value="ISOLEUCINE--TRNA LIGASE, CYTOPLASMIC"/>
    <property type="match status" value="1"/>
</dbReference>
<evidence type="ECO:0000256" key="6">
    <source>
        <dbReference type="ARBA" id="ARBA00023146"/>
    </source>
</evidence>
<dbReference type="Proteomes" id="UP001162164">
    <property type="component" value="Unassembled WGS sequence"/>
</dbReference>
<dbReference type="SUPFAM" id="SSF50677">
    <property type="entry name" value="ValRS/IleRS/LeuRS editing domain"/>
    <property type="match status" value="1"/>
</dbReference>
<evidence type="ECO:0000313" key="8">
    <source>
        <dbReference type="EMBL" id="KAJ8973312.1"/>
    </source>
</evidence>
<dbReference type="InterPro" id="IPR023586">
    <property type="entry name" value="Ile-tRNA-ligase_type2"/>
</dbReference>
<dbReference type="InterPro" id="IPR014729">
    <property type="entry name" value="Rossmann-like_a/b/a_fold"/>
</dbReference>
<dbReference type="PANTHER" id="PTHR42780">
    <property type="entry name" value="SOLEUCYL-TRNA SYNTHETASE"/>
    <property type="match status" value="1"/>
</dbReference>
<keyword evidence="3" id="KW-0547">Nucleotide-binding</keyword>
<comment type="similarity">
    <text evidence="1">Belongs to the class-I aminoacyl-tRNA synthetase family.</text>
</comment>
<evidence type="ECO:0000256" key="2">
    <source>
        <dbReference type="ARBA" id="ARBA00022598"/>
    </source>
</evidence>
<accession>A0ABQ9J709</accession>
<dbReference type="Pfam" id="PF00133">
    <property type="entry name" value="tRNA-synt_1"/>
    <property type="match status" value="1"/>
</dbReference>
<protein>
    <recommendedName>
        <fullName evidence="7">Aminoacyl-tRNA synthetase class Ia domain-containing protein</fullName>
    </recommendedName>
</protein>
<keyword evidence="9" id="KW-1185">Reference proteome</keyword>
<name>A0ABQ9J709_9CUCU</name>
<keyword evidence="4" id="KW-0067">ATP-binding</keyword>
<dbReference type="EMBL" id="JAPWTJ010001199">
    <property type="protein sequence ID" value="KAJ8973312.1"/>
    <property type="molecule type" value="Genomic_DNA"/>
</dbReference>
<dbReference type="InterPro" id="IPR002300">
    <property type="entry name" value="aa-tRNA-synth_Ia"/>
</dbReference>
<sequence>MECRIETIFQADDCQILKTFPGNRVERAEDLGDRGFVVLVDGYVSAESGTGIVHQVCFYTGALYSPYFGEDDYRVCLANNLITKDQEPICPIDASGCFLKPVVDFEGQYVKDADKNIIAVLKAKNRLVHQSQIKHSYPFCWRSDTPLIYRAVPSWFIRVEHMQEALLKSALDTYWVPDFVKEKRFGNWLREARDWAVSRNRYWGTPIPIWMSPNGEEIRCVGSIEELEELTGQENHRFASGEHRSFRDPQ</sequence>
<gene>
    <name evidence="8" type="ORF">NQ317_019183</name>
</gene>
<comment type="caution">
    <text evidence="8">The sequence shown here is derived from an EMBL/GenBank/DDBJ whole genome shotgun (WGS) entry which is preliminary data.</text>
</comment>
<reference evidence="8" key="1">
    <citation type="journal article" date="2023" name="Insect Mol. Biol.">
        <title>Genome sequencing provides insights into the evolution of gene families encoding plant cell wall-degrading enzymes in longhorned beetles.</title>
        <authorList>
            <person name="Shin N.R."/>
            <person name="Okamura Y."/>
            <person name="Kirsch R."/>
            <person name="Pauchet Y."/>
        </authorList>
    </citation>
    <scope>NUCLEOTIDE SEQUENCE</scope>
    <source>
        <strain evidence="8">MMC_N1</strain>
    </source>
</reference>
<evidence type="ECO:0000259" key="7">
    <source>
        <dbReference type="Pfam" id="PF00133"/>
    </source>
</evidence>
<feature type="domain" description="Aminoacyl-tRNA synthetase class Ia" evidence="7">
    <location>
        <begin position="111"/>
        <end position="236"/>
    </location>
</feature>
<evidence type="ECO:0000256" key="5">
    <source>
        <dbReference type="ARBA" id="ARBA00022917"/>
    </source>
</evidence>
<keyword evidence="6" id="KW-0030">Aminoacyl-tRNA synthetase</keyword>
<proteinExistence type="inferred from homology"/>
<keyword evidence="5" id="KW-0648">Protein biosynthesis</keyword>
<organism evidence="8 9">
    <name type="scientific">Molorchus minor</name>
    <dbReference type="NCBI Taxonomy" id="1323400"/>
    <lineage>
        <taxon>Eukaryota</taxon>
        <taxon>Metazoa</taxon>
        <taxon>Ecdysozoa</taxon>
        <taxon>Arthropoda</taxon>
        <taxon>Hexapoda</taxon>
        <taxon>Insecta</taxon>
        <taxon>Pterygota</taxon>
        <taxon>Neoptera</taxon>
        <taxon>Endopterygota</taxon>
        <taxon>Coleoptera</taxon>
        <taxon>Polyphaga</taxon>
        <taxon>Cucujiformia</taxon>
        <taxon>Chrysomeloidea</taxon>
        <taxon>Cerambycidae</taxon>
        <taxon>Lamiinae</taxon>
        <taxon>Monochamini</taxon>
        <taxon>Molorchus</taxon>
    </lineage>
</organism>
<dbReference type="Gene3D" id="3.40.50.620">
    <property type="entry name" value="HUPs"/>
    <property type="match status" value="1"/>
</dbReference>
<dbReference type="InterPro" id="IPR009008">
    <property type="entry name" value="Val/Leu/Ile-tRNA-synth_edit"/>
</dbReference>
<evidence type="ECO:0000256" key="4">
    <source>
        <dbReference type="ARBA" id="ARBA00022840"/>
    </source>
</evidence>
<evidence type="ECO:0000256" key="3">
    <source>
        <dbReference type="ARBA" id="ARBA00022741"/>
    </source>
</evidence>